<dbReference type="EMBL" id="OBQI01000004">
    <property type="protein sequence ID" value="SOC50042.1"/>
    <property type="molecule type" value="Genomic_DNA"/>
</dbReference>
<dbReference type="SUPFAM" id="SSF52540">
    <property type="entry name" value="P-loop containing nucleoside triphosphate hydrolases"/>
    <property type="match status" value="1"/>
</dbReference>
<keyword evidence="2" id="KW-1185">Reference proteome</keyword>
<accession>A0A285V7F5</accession>
<sequence length="260" mass="26776">MLTVLTSGKAAPGVTTSTWALALAWPGPLLVADCDPAGGDMAPGLLAGRISVDRGLLSWSTAARRGVPARQAATMLVEHAVEIPEQPQVWLVPGVTTAAQGTSFTAEAWERLGSALHTSSASIGRDALVDAGRLVTERGCWPVLRAADRVLLAVRPSVRSVHAAQDATQRLRHELGDLAKVSALVVGDGPYSAGEVAKALDLPLAGTLPYDRTTAQALSDGATVSPKTLRRSALLRAASSLGETLTSPVEASRVAEAVAG</sequence>
<proteinExistence type="predicted"/>
<reference evidence="2" key="1">
    <citation type="submission" date="2017-08" db="EMBL/GenBank/DDBJ databases">
        <authorList>
            <person name="Varghese N."/>
            <person name="Submissions S."/>
        </authorList>
    </citation>
    <scope>NUCLEOTIDE SEQUENCE [LARGE SCALE GENOMIC DNA]</scope>
    <source>
        <strain evidence="2">DSM 4725</strain>
    </source>
</reference>
<dbReference type="Proteomes" id="UP000219435">
    <property type="component" value="Unassembled WGS sequence"/>
</dbReference>
<gene>
    <name evidence="1" type="ORF">SAMN05660748_2779</name>
</gene>
<dbReference type="Gene3D" id="3.40.50.300">
    <property type="entry name" value="P-loop containing nucleotide triphosphate hydrolases"/>
    <property type="match status" value="1"/>
</dbReference>
<name>A0A285V7F5_9ACTN</name>
<evidence type="ECO:0000313" key="2">
    <source>
        <dbReference type="Proteomes" id="UP000219435"/>
    </source>
</evidence>
<dbReference type="RefSeq" id="WP_097195618.1">
    <property type="nucleotide sequence ID" value="NZ_OBQI01000004.1"/>
</dbReference>
<protein>
    <submittedName>
        <fullName evidence="1">CO dehydrogenase nickel-insertion accessory protein CooC1</fullName>
    </submittedName>
</protein>
<dbReference type="OrthoDB" id="5243870at2"/>
<evidence type="ECO:0000313" key="1">
    <source>
        <dbReference type="EMBL" id="SOC50042.1"/>
    </source>
</evidence>
<organism evidence="1 2">
    <name type="scientific">Blastococcus aggregatus</name>
    <dbReference type="NCBI Taxonomy" id="38502"/>
    <lineage>
        <taxon>Bacteria</taxon>
        <taxon>Bacillati</taxon>
        <taxon>Actinomycetota</taxon>
        <taxon>Actinomycetes</taxon>
        <taxon>Geodermatophilales</taxon>
        <taxon>Geodermatophilaceae</taxon>
        <taxon>Blastococcus</taxon>
    </lineage>
</organism>
<dbReference type="AlphaFoldDB" id="A0A285V7F5"/>
<dbReference type="InterPro" id="IPR027417">
    <property type="entry name" value="P-loop_NTPase"/>
</dbReference>